<evidence type="ECO:0008006" key="3">
    <source>
        <dbReference type="Google" id="ProtNLM"/>
    </source>
</evidence>
<protein>
    <recommendedName>
        <fullName evidence="3">Lipid-binding serum glycoprotein N-terminal domain-containing protein</fullName>
    </recommendedName>
</protein>
<dbReference type="EMBL" id="JOJR01001067">
    <property type="protein sequence ID" value="RCN32572.1"/>
    <property type="molecule type" value="Genomic_DNA"/>
</dbReference>
<name>A0A368FKI7_ANCCA</name>
<reference evidence="1 2" key="1">
    <citation type="submission" date="2014-10" db="EMBL/GenBank/DDBJ databases">
        <title>Draft genome of the hookworm Ancylostoma caninum.</title>
        <authorList>
            <person name="Mitreva M."/>
        </authorList>
    </citation>
    <scope>NUCLEOTIDE SEQUENCE [LARGE SCALE GENOMIC DNA]</scope>
    <source>
        <strain evidence="1 2">Baltimore</strain>
    </source>
</reference>
<proteinExistence type="predicted"/>
<organism evidence="1 2">
    <name type="scientific">Ancylostoma caninum</name>
    <name type="common">Dog hookworm</name>
    <dbReference type="NCBI Taxonomy" id="29170"/>
    <lineage>
        <taxon>Eukaryota</taxon>
        <taxon>Metazoa</taxon>
        <taxon>Ecdysozoa</taxon>
        <taxon>Nematoda</taxon>
        <taxon>Chromadorea</taxon>
        <taxon>Rhabditida</taxon>
        <taxon>Rhabditina</taxon>
        <taxon>Rhabditomorpha</taxon>
        <taxon>Strongyloidea</taxon>
        <taxon>Ancylostomatidae</taxon>
        <taxon>Ancylostomatinae</taxon>
        <taxon>Ancylostoma</taxon>
    </lineage>
</organism>
<dbReference type="OrthoDB" id="5832776at2759"/>
<dbReference type="AlphaFoldDB" id="A0A368FKI7"/>
<evidence type="ECO:0000313" key="1">
    <source>
        <dbReference type="EMBL" id="RCN32572.1"/>
    </source>
</evidence>
<dbReference type="PANTHER" id="PTHR10504">
    <property type="entry name" value="BACTERICIDAL PERMEABILITY-INCREASING BPI PROTEIN-RELATED"/>
    <property type="match status" value="1"/>
</dbReference>
<dbReference type="Proteomes" id="UP000252519">
    <property type="component" value="Unassembled WGS sequence"/>
</dbReference>
<dbReference type="InterPro" id="IPR017943">
    <property type="entry name" value="Bactericidal_perm-incr_a/b_dom"/>
</dbReference>
<evidence type="ECO:0000313" key="2">
    <source>
        <dbReference type="Proteomes" id="UP000252519"/>
    </source>
</evidence>
<comment type="caution">
    <text evidence="1">The sequence shown here is derived from an EMBL/GenBank/DDBJ whole genome shotgun (WGS) entry which is preliminary data.</text>
</comment>
<keyword evidence="2" id="KW-1185">Reference proteome</keyword>
<dbReference type="GO" id="GO:0005615">
    <property type="term" value="C:extracellular space"/>
    <property type="evidence" value="ECO:0007669"/>
    <property type="project" value="TreeGrafter"/>
</dbReference>
<dbReference type="InterPro" id="IPR032942">
    <property type="entry name" value="BPI/LBP/Plunc"/>
</dbReference>
<sequence length="241" mass="27899">MFDLQEHLVKYRVWDGKVDQFSVPQSGVSFMDMDNGVHLSIKNVQFHASVKGRVELGKKVFRKWVRIARMSGDIKAKSDNAGMDIILVWNDFKFTPTITMNSNVHIDFTHNLKRYLNFLRGKVQSTVTSKVNSEVPKLLAKAIEEKVNPRLQQLKQKIIGMGITQYGIEWKVQNNILRVILRPTNAIGTPTTVRPMDKMVCIDANIMEAIQQLIRQKRKSLRKRIRDKMQVIYYNKAQITI</sequence>
<dbReference type="Gene3D" id="3.15.10.10">
    <property type="entry name" value="Bactericidal permeability-increasing protein, domain 1"/>
    <property type="match status" value="1"/>
</dbReference>
<dbReference type="SUPFAM" id="SSF55394">
    <property type="entry name" value="Bactericidal permeability-increasing protein, BPI"/>
    <property type="match status" value="1"/>
</dbReference>
<dbReference type="PANTHER" id="PTHR10504:SF131">
    <property type="entry name" value="BPI2 DOMAIN-CONTAINING PROTEIN"/>
    <property type="match status" value="1"/>
</dbReference>
<dbReference type="GO" id="GO:0008289">
    <property type="term" value="F:lipid binding"/>
    <property type="evidence" value="ECO:0007669"/>
    <property type="project" value="InterPro"/>
</dbReference>
<accession>A0A368FKI7</accession>
<gene>
    <name evidence="1" type="ORF">ANCCAN_21612</name>
</gene>